<evidence type="ECO:0000259" key="2">
    <source>
        <dbReference type="PROSITE" id="PS51352"/>
    </source>
</evidence>
<evidence type="ECO:0000313" key="4">
    <source>
        <dbReference type="Proteomes" id="UP000307841"/>
    </source>
</evidence>
<dbReference type="RefSeq" id="WP_137031004.1">
    <property type="nucleotide sequence ID" value="NZ_SZNK01000001.1"/>
</dbReference>
<keyword evidence="4" id="KW-1185">Reference proteome</keyword>
<proteinExistence type="predicted"/>
<dbReference type="Gene3D" id="3.40.30.10">
    <property type="entry name" value="Glutaredoxin"/>
    <property type="match status" value="1"/>
</dbReference>
<dbReference type="OrthoDB" id="2974362at2"/>
<dbReference type="InterPro" id="IPR013766">
    <property type="entry name" value="Thioredoxin_domain"/>
</dbReference>
<feature type="domain" description="Thioredoxin" evidence="2">
    <location>
        <begin position="48"/>
        <end position="176"/>
    </location>
</feature>
<dbReference type="SUPFAM" id="SSF52833">
    <property type="entry name" value="Thioredoxin-like"/>
    <property type="match status" value="1"/>
</dbReference>
<reference evidence="3 4" key="1">
    <citation type="submission" date="2019-04" db="EMBL/GenBank/DDBJ databases">
        <title>Whole genome sequencing of Brevibacillus sp. TGS2-1.</title>
        <authorList>
            <person name="Choi A."/>
        </authorList>
    </citation>
    <scope>NUCLEOTIDE SEQUENCE [LARGE SCALE GENOMIC DNA]</scope>
    <source>
        <strain evidence="3 4">TGS2-1</strain>
    </source>
</reference>
<dbReference type="InterPro" id="IPR036249">
    <property type="entry name" value="Thioredoxin-like_sf"/>
</dbReference>
<accession>A0A4V5TKZ0</accession>
<dbReference type="Proteomes" id="UP000307841">
    <property type="component" value="Unassembled WGS sequence"/>
</dbReference>
<evidence type="ECO:0000256" key="1">
    <source>
        <dbReference type="SAM" id="Phobius"/>
    </source>
</evidence>
<name>A0A4V5TKZ0_9BACL</name>
<keyword evidence="1" id="KW-1133">Transmembrane helix</keyword>
<keyword evidence="1" id="KW-0812">Transmembrane</keyword>
<dbReference type="EMBL" id="SZNK01000001">
    <property type="protein sequence ID" value="TKI57573.1"/>
    <property type="molecule type" value="Genomic_DNA"/>
</dbReference>
<feature type="transmembrane region" description="Helical" evidence="1">
    <location>
        <begin position="6"/>
        <end position="26"/>
    </location>
</feature>
<organism evidence="3 4">
    <name type="scientific">Brevibacillus antibioticus</name>
    <dbReference type="NCBI Taxonomy" id="2570228"/>
    <lineage>
        <taxon>Bacteria</taxon>
        <taxon>Bacillati</taxon>
        <taxon>Bacillota</taxon>
        <taxon>Bacilli</taxon>
        <taxon>Bacillales</taxon>
        <taxon>Paenibacillaceae</taxon>
        <taxon>Brevibacillus</taxon>
    </lineage>
</organism>
<dbReference type="AlphaFoldDB" id="A0A4V5TKZ0"/>
<keyword evidence="1" id="KW-0472">Membrane</keyword>
<protein>
    <recommendedName>
        <fullName evidence="2">Thioredoxin domain-containing protein</fullName>
    </recommendedName>
</protein>
<dbReference type="PROSITE" id="PS51352">
    <property type="entry name" value="THIOREDOXIN_2"/>
    <property type="match status" value="1"/>
</dbReference>
<sequence>METFIQWSVIALWVFVIVQFVVIYLLTKLVADFINKLQAKEKEPSVDNWIGSRAPVLIDNSPSGTSIDFTEMKSHSTLVLFTAEGCPICQQIIPHLEKVKLRFPQLKLLVVYSGKLTHETQNQDDIQYIDSTISFSMYQIDAMPSAVLIDKKGIILAKEAVPTIHYLLALLEKHVPIEADTSEFIPASLSTNLGENKASKIAPQPYS</sequence>
<comment type="caution">
    <text evidence="3">The sequence shown here is derived from an EMBL/GenBank/DDBJ whole genome shotgun (WGS) entry which is preliminary data.</text>
</comment>
<evidence type="ECO:0000313" key="3">
    <source>
        <dbReference type="EMBL" id="TKI57573.1"/>
    </source>
</evidence>
<gene>
    <name evidence="3" type="ORF">E8L90_20095</name>
</gene>